<evidence type="ECO:0000313" key="12">
    <source>
        <dbReference type="Proteomes" id="UP000178774"/>
    </source>
</evidence>
<dbReference type="GO" id="GO:0019843">
    <property type="term" value="F:rRNA binding"/>
    <property type="evidence" value="ECO:0007669"/>
    <property type="project" value="UniProtKB-UniRule"/>
</dbReference>
<organism evidence="11 12">
    <name type="scientific">Candidatus Staskawiczbacteria bacterium RIFCSPHIGHO2_01_FULL_41_41</name>
    <dbReference type="NCBI Taxonomy" id="1802203"/>
    <lineage>
        <taxon>Bacteria</taxon>
        <taxon>Candidatus Staskawicziibacteriota</taxon>
    </lineage>
</organism>
<keyword evidence="2 7" id="KW-0699">rRNA-binding</keyword>
<gene>
    <name evidence="7" type="primary">rplV</name>
    <name evidence="11" type="ORF">A2822_04290</name>
</gene>
<evidence type="ECO:0000256" key="9">
    <source>
        <dbReference type="RuleBase" id="RU004006"/>
    </source>
</evidence>
<dbReference type="AlphaFoldDB" id="A0A1G2HUD8"/>
<dbReference type="InterPro" id="IPR036394">
    <property type="entry name" value="Ribosomal_uL22_sf"/>
</dbReference>
<protein>
    <recommendedName>
        <fullName evidence="6 7">Large ribosomal subunit protein uL22</fullName>
    </recommendedName>
</protein>
<dbReference type="CDD" id="cd00336">
    <property type="entry name" value="Ribosomal_L22"/>
    <property type="match status" value="1"/>
</dbReference>
<name>A0A1G2HUD8_9BACT</name>
<keyword evidence="3 7" id="KW-0694">RNA-binding</keyword>
<sequence>MEIKVQLSNLRVAPRKARLVVDLVRGKNLQDARNLLQFTVNKTSTPVLKLLNSAAASAVNDLKLEESHLYISKITVDEGPKMKRSHPMSRGRAYPIMKRTSHIALTLSENKKNDA</sequence>
<evidence type="ECO:0000256" key="4">
    <source>
        <dbReference type="ARBA" id="ARBA00022980"/>
    </source>
</evidence>
<dbReference type="PANTHER" id="PTHR13501:SF8">
    <property type="entry name" value="LARGE RIBOSOMAL SUBUNIT PROTEIN UL22M"/>
    <property type="match status" value="1"/>
</dbReference>
<dbReference type="HAMAP" id="MF_01331_B">
    <property type="entry name" value="Ribosomal_uL22_B"/>
    <property type="match status" value="1"/>
</dbReference>
<dbReference type="InterPro" id="IPR047867">
    <property type="entry name" value="Ribosomal_uL22_bac/org-type"/>
</dbReference>
<dbReference type="SUPFAM" id="SSF54843">
    <property type="entry name" value="Ribosomal protein L22"/>
    <property type="match status" value="1"/>
</dbReference>
<dbReference type="Pfam" id="PF00237">
    <property type="entry name" value="Ribosomal_L22"/>
    <property type="match status" value="1"/>
</dbReference>
<reference evidence="11 12" key="1">
    <citation type="journal article" date="2016" name="Nat. Commun.">
        <title>Thousands of microbial genomes shed light on interconnected biogeochemical processes in an aquifer system.</title>
        <authorList>
            <person name="Anantharaman K."/>
            <person name="Brown C.T."/>
            <person name="Hug L.A."/>
            <person name="Sharon I."/>
            <person name="Castelle C.J."/>
            <person name="Probst A.J."/>
            <person name="Thomas B.C."/>
            <person name="Singh A."/>
            <person name="Wilkins M.J."/>
            <person name="Karaoz U."/>
            <person name="Brodie E.L."/>
            <person name="Williams K.H."/>
            <person name="Hubbard S.S."/>
            <person name="Banfield J.F."/>
        </authorList>
    </citation>
    <scope>NUCLEOTIDE SEQUENCE [LARGE SCALE GENOMIC DNA]</scope>
</reference>
<dbReference type="InterPro" id="IPR005727">
    <property type="entry name" value="Ribosomal_uL22_bac/chlpt-type"/>
</dbReference>
<evidence type="ECO:0000256" key="3">
    <source>
        <dbReference type="ARBA" id="ARBA00022884"/>
    </source>
</evidence>
<accession>A0A1G2HUD8</accession>
<evidence type="ECO:0000256" key="2">
    <source>
        <dbReference type="ARBA" id="ARBA00022730"/>
    </source>
</evidence>
<comment type="subunit">
    <text evidence="7 9">Part of the 50S ribosomal subunit.</text>
</comment>
<comment type="similarity">
    <text evidence="1 7 8">Belongs to the universal ribosomal protein uL22 family.</text>
</comment>
<dbReference type="GO" id="GO:0006412">
    <property type="term" value="P:translation"/>
    <property type="evidence" value="ECO:0007669"/>
    <property type="project" value="UniProtKB-UniRule"/>
</dbReference>
<comment type="caution">
    <text evidence="11">The sequence shown here is derived from an EMBL/GenBank/DDBJ whole genome shotgun (WGS) entry which is preliminary data.</text>
</comment>
<dbReference type="InterPro" id="IPR001063">
    <property type="entry name" value="Ribosomal_uL22"/>
</dbReference>
<dbReference type="GO" id="GO:0022625">
    <property type="term" value="C:cytosolic large ribosomal subunit"/>
    <property type="evidence" value="ECO:0007669"/>
    <property type="project" value="TreeGrafter"/>
</dbReference>
<comment type="function">
    <text evidence="7 10">This protein binds specifically to 23S rRNA; its binding is stimulated by other ribosomal proteins, e.g., L4, L17, and L20. It is important during the early stages of 50S assembly. It makes multiple contacts with different domains of the 23S rRNA in the assembled 50S subunit and ribosome.</text>
</comment>
<evidence type="ECO:0000256" key="8">
    <source>
        <dbReference type="RuleBase" id="RU004005"/>
    </source>
</evidence>
<dbReference type="Proteomes" id="UP000178774">
    <property type="component" value="Unassembled WGS sequence"/>
</dbReference>
<dbReference type="EMBL" id="MHOP01000021">
    <property type="protein sequence ID" value="OGZ65488.1"/>
    <property type="molecule type" value="Genomic_DNA"/>
</dbReference>
<comment type="function">
    <text evidence="7">The globular domain of the protein is located near the polypeptide exit tunnel on the outside of the subunit, while an extended beta-hairpin is found that lines the wall of the exit tunnel in the center of the 70S ribosome.</text>
</comment>
<evidence type="ECO:0000256" key="1">
    <source>
        <dbReference type="ARBA" id="ARBA00009451"/>
    </source>
</evidence>
<dbReference type="NCBIfam" id="TIGR01044">
    <property type="entry name" value="rplV_bact"/>
    <property type="match status" value="1"/>
</dbReference>
<evidence type="ECO:0000313" key="11">
    <source>
        <dbReference type="EMBL" id="OGZ65488.1"/>
    </source>
</evidence>
<dbReference type="PANTHER" id="PTHR13501">
    <property type="entry name" value="CHLOROPLAST 50S RIBOSOMAL PROTEIN L22-RELATED"/>
    <property type="match status" value="1"/>
</dbReference>
<evidence type="ECO:0000256" key="10">
    <source>
        <dbReference type="RuleBase" id="RU004008"/>
    </source>
</evidence>
<evidence type="ECO:0000256" key="6">
    <source>
        <dbReference type="ARBA" id="ARBA00035207"/>
    </source>
</evidence>
<proteinExistence type="inferred from homology"/>
<evidence type="ECO:0000256" key="7">
    <source>
        <dbReference type="HAMAP-Rule" id="MF_01331"/>
    </source>
</evidence>
<dbReference type="Gene3D" id="3.90.470.10">
    <property type="entry name" value="Ribosomal protein L22/L17"/>
    <property type="match status" value="1"/>
</dbReference>
<evidence type="ECO:0000256" key="5">
    <source>
        <dbReference type="ARBA" id="ARBA00023274"/>
    </source>
</evidence>
<dbReference type="GO" id="GO:0003735">
    <property type="term" value="F:structural constituent of ribosome"/>
    <property type="evidence" value="ECO:0007669"/>
    <property type="project" value="InterPro"/>
</dbReference>
<keyword evidence="4 7" id="KW-0689">Ribosomal protein</keyword>
<keyword evidence="5 7" id="KW-0687">Ribonucleoprotein</keyword>